<evidence type="ECO:0000256" key="1">
    <source>
        <dbReference type="SAM" id="Phobius"/>
    </source>
</evidence>
<protein>
    <submittedName>
        <fullName evidence="2">Uncharacterized protein</fullName>
    </submittedName>
</protein>
<accession>A0A930LNW8</accession>
<name>A0A930LNW8_9MICC</name>
<gene>
    <name evidence="2" type="ORF">HXO65_05270</name>
</gene>
<dbReference type="AlphaFoldDB" id="A0A930LNW8"/>
<reference evidence="2" key="1">
    <citation type="submission" date="2020-04" db="EMBL/GenBank/DDBJ databases">
        <title>Deep metagenomics examines the oral microbiome during advanced dental caries in children, revealing novel taxa and co-occurrences with host molecules.</title>
        <authorList>
            <person name="Baker J.L."/>
            <person name="Morton J.T."/>
            <person name="Dinis M."/>
            <person name="Alvarez R."/>
            <person name="Tran N.C."/>
            <person name="Knight R."/>
            <person name="Edlund A."/>
        </authorList>
    </citation>
    <scope>NUCLEOTIDE SEQUENCE</scope>
    <source>
        <strain evidence="2">JCVI_47_bin.3</strain>
    </source>
</reference>
<sequence length="67" mass="7066">MRQAYAFVTGALTSALLLIATLIHLTTVGDGGAWDYWLGVSFGVVGVAFVIASATWISVGSRQNAHR</sequence>
<keyword evidence="1" id="KW-0472">Membrane</keyword>
<keyword evidence="1" id="KW-1133">Transmembrane helix</keyword>
<comment type="caution">
    <text evidence="2">The sequence shown here is derived from an EMBL/GenBank/DDBJ whole genome shotgun (WGS) entry which is preliminary data.</text>
</comment>
<dbReference type="Proteomes" id="UP000785653">
    <property type="component" value="Unassembled WGS sequence"/>
</dbReference>
<feature type="transmembrane region" description="Helical" evidence="1">
    <location>
        <begin position="36"/>
        <end position="59"/>
    </location>
</feature>
<evidence type="ECO:0000313" key="2">
    <source>
        <dbReference type="EMBL" id="MBF1673601.1"/>
    </source>
</evidence>
<evidence type="ECO:0000313" key="3">
    <source>
        <dbReference type="Proteomes" id="UP000785653"/>
    </source>
</evidence>
<feature type="transmembrane region" description="Helical" evidence="1">
    <location>
        <begin position="5"/>
        <end position="24"/>
    </location>
</feature>
<dbReference type="EMBL" id="JABZXS010000062">
    <property type="protein sequence ID" value="MBF1673601.1"/>
    <property type="molecule type" value="Genomic_DNA"/>
</dbReference>
<proteinExistence type="predicted"/>
<keyword evidence="1" id="KW-0812">Transmembrane</keyword>
<organism evidence="2 3">
    <name type="scientific">Rothia mucilaginosa</name>
    <dbReference type="NCBI Taxonomy" id="43675"/>
    <lineage>
        <taxon>Bacteria</taxon>
        <taxon>Bacillati</taxon>
        <taxon>Actinomycetota</taxon>
        <taxon>Actinomycetes</taxon>
        <taxon>Micrococcales</taxon>
        <taxon>Micrococcaceae</taxon>
        <taxon>Rothia</taxon>
    </lineage>
</organism>